<dbReference type="EMBL" id="JABFAI010000087">
    <property type="protein sequence ID" value="KAF4956307.1"/>
    <property type="molecule type" value="Genomic_DNA"/>
</dbReference>
<name>A0A8H4TEQ4_9HYPO</name>
<evidence type="ECO:0000313" key="2">
    <source>
        <dbReference type="Proteomes" id="UP000604273"/>
    </source>
</evidence>
<evidence type="ECO:0000313" key="1">
    <source>
        <dbReference type="EMBL" id="KAF4956307.1"/>
    </source>
</evidence>
<dbReference type="OrthoDB" id="4806845at2759"/>
<organism evidence="1 2">
    <name type="scientific">Fusarium gaditjirri</name>
    <dbReference type="NCBI Taxonomy" id="282569"/>
    <lineage>
        <taxon>Eukaryota</taxon>
        <taxon>Fungi</taxon>
        <taxon>Dikarya</taxon>
        <taxon>Ascomycota</taxon>
        <taxon>Pezizomycotina</taxon>
        <taxon>Sordariomycetes</taxon>
        <taxon>Hypocreomycetidae</taxon>
        <taxon>Hypocreales</taxon>
        <taxon>Nectriaceae</taxon>
        <taxon>Fusarium</taxon>
        <taxon>Fusarium nisikadoi species complex</taxon>
    </lineage>
</organism>
<dbReference type="Proteomes" id="UP000604273">
    <property type="component" value="Unassembled WGS sequence"/>
</dbReference>
<dbReference type="AlphaFoldDB" id="A0A8H4TEQ4"/>
<accession>A0A8H4TEQ4</accession>
<keyword evidence="2" id="KW-1185">Reference proteome</keyword>
<gene>
    <name evidence="1" type="ORF">FGADI_3884</name>
</gene>
<comment type="caution">
    <text evidence="1">The sequence shown here is derived from an EMBL/GenBank/DDBJ whole genome shotgun (WGS) entry which is preliminary data.</text>
</comment>
<protein>
    <submittedName>
        <fullName evidence="1">Uncharacterized protein</fullName>
    </submittedName>
</protein>
<sequence>MDQSSQAPGVRKMFGSIGALGSRAKAIFGCQNGVSSQLLTAPSPPSSPSLINLDKEDLRKTLSATQTKLELCHRLRTHPSLTLDIPPFGTSSVDCLVNLIRHTNAILDSRSSTQQEEDNPLLAYAWQAFFPRVVDQELTNHRITVKKAVFNHLKDRISEILTFEDCCTSLVEARRQGSVASLIYYDCRRSPNLTLEEAVNRHRTLQRTQNHFLLKKPKFVRVLYRSHAEKPKPFSDLLSFNLPVAGERVPVSLISIVRMREAIHKRDYMRTYDDGGVPLGQIETATQTPPVHSVSAKGGHSYLLVFGLGLPDKDRFNEFLPGSSRGNI</sequence>
<proteinExistence type="predicted"/>
<reference evidence="1" key="1">
    <citation type="journal article" date="2020" name="BMC Genomics">
        <title>Correction to: Identification and distribution of gene clusters required for synthesis of sphingolipid metabolism inhibitors in diverse species of the filamentous fungus Fusarium.</title>
        <authorList>
            <person name="Kim H.S."/>
            <person name="Lohmar J.M."/>
            <person name="Busman M."/>
            <person name="Brown D.W."/>
            <person name="Naumann T.A."/>
            <person name="Divon H.H."/>
            <person name="Lysoe E."/>
            <person name="Uhlig S."/>
            <person name="Proctor R.H."/>
        </authorList>
    </citation>
    <scope>NUCLEOTIDE SEQUENCE</scope>
    <source>
        <strain evidence="1">NRRL 45417</strain>
    </source>
</reference>
<reference evidence="1" key="2">
    <citation type="submission" date="2020-05" db="EMBL/GenBank/DDBJ databases">
        <authorList>
            <person name="Kim H.-S."/>
            <person name="Proctor R.H."/>
            <person name="Brown D.W."/>
        </authorList>
    </citation>
    <scope>NUCLEOTIDE SEQUENCE</scope>
    <source>
        <strain evidence="1">NRRL 45417</strain>
    </source>
</reference>